<dbReference type="InterPro" id="IPR038664">
    <property type="entry name" value="Gar1/Naf1_Cbf5-bd_sf"/>
</dbReference>
<reference evidence="10 11" key="1">
    <citation type="journal article" date="2022" name="bioRxiv">
        <title>Genomics of Preaxostyla Flagellates Illuminates Evolutionary Transitions and the Path Towards Mitochondrial Loss.</title>
        <authorList>
            <person name="Novak L.V.F."/>
            <person name="Treitli S.C."/>
            <person name="Pyrih J."/>
            <person name="Halakuc P."/>
            <person name="Pipaliya S.V."/>
            <person name="Vacek V."/>
            <person name="Brzon O."/>
            <person name="Soukal P."/>
            <person name="Eme L."/>
            <person name="Dacks J.B."/>
            <person name="Karnkowska A."/>
            <person name="Elias M."/>
            <person name="Hampl V."/>
        </authorList>
    </citation>
    <scope>NUCLEOTIDE SEQUENCE [LARGE SCALE GENOMIC DNA]</scope>
    <source>
        <strain evidence="10">NAU3</strain>
        <tissue evidence="10">Gut</tissue>
    </source>
</reference>
<dbReference type="InterPro" id="IPR007504">
    <property type="entry name" value="H/ACA_rnp_Gar1/Naf1"/>
</dbReference>
<proteinExistence type="inferred from homology"/>
<comment type="similarity">
    <text evidence="7 8">Belongs to the GAR1 family.</text>
</comment>
<keyword evidence="11" id="KW-1185">Reference proteome</keyword>
<accession>A0ABQ9XXJ5</accession>
<dbReference type="SUPFAM" id="SSF50447">
    <property type="entry name" value="Translation proteins"/>
    <property type="match status" value="1"/>
</dbReference>
<feature type="region of interest" description="Disordered" evidence="9">
    <location>
        <begin position="1"/>
        <end position="39"/>
    </location>
</feature>
<gene>
    <name evidence="10" type="ORF">BLNAU_8765</name>
</gene>
<evidence type="ECO:0000256" key="2">
    <source>
        <dbReference type="ARBA" id="ARBA00022517"/>
    </source>
</evidence>
<evidence type="ECO:0000256" key="8">
    <source>
        <dbReference type="RuleBase" id="RU364004"/>
    </source>
</evidence>
<dbReference type="Gene3D" id="2.40.10.230">
    <property type="entry name" value="Probable tRNA pseudouridine synthase domain"/>
    <property type="match status" value="1"/>
</dbReference>
<evidence type="ECO:0000313" key="11">
    <source>
        <dbReference type="Proteomes" id="UP001281761"/>
    </source>
</evidence>
<comment type="function">
    <text evidence="8">Required for ribosome biogenesis. Part of a complex which catalyzes pseudouridylation of rRNA. This involves the isomerization of uridine such that the ribose is subsequently attached to C5, instead of the normal N1. Pseudouridine ("psi") residues may serve to stabilize the conformation of rRNAs.</text>
</comment>
<keyword evidence="2 8" id="KW-0690">Ribosome biogenesis</keyword>
<dbReference type="Pfam" id="PF04410">
    <property type="entry name" value="Gar1"/>
    <property type="match status" value="1"/>
</dbReference>
<feature type="region of interest" description="Disordered" evidence="9">
    <location>
        <begin position="181"/>
        <end position="202"/>
    </location>
</feature>
<keyword evidence="5 8" id="KW-0539">Nucleus</keyword>
<evidence type="ECO:0000256" key="5">
    <source>
        <dbReference type="ARBA" id="ARBA00023242"/>
    </source>
</evidence>
<keyword evidence="4 8" id="KW-0694">RNA-binding</keyword>
<evidence type="ECO:0000313" key="10">
    <source>
        <dbReference type="EMBL" id="KAK2956201.1"/>
    </source>
</evidence>
<name>A0ABQ9XXJ5_9EUKA</name>
<feature type="compositionally biased region" description="Acidic residues" evidence="9">
    <location>
        <begin position="159"/>
        <end position="168"/>
    </location>
</feature>
<dbReference type="Proteomes" id="UP001281761">
    <property type="component" value="Unassembled WGS sequence"/>
</dbReference>
<protein>
    <recommendedName>
        <fullName evidence="8">H/ACA ribonucleoprotein complex subunit</fullName>
    </recommendedName>
</protein>
<dbReference type="PANTHER" id="PTHR23237:SF6">
    <property type="entry name" value="H_ACA RIBONUCLEOPROTEIN COMPLEX SUBUNIT 1"/>
    <property type="match status" value="1"/>
</dbReference>
<evidence type="ECO:0000256" key="9">
    <source>
        <dbReference type="SAM" id="MobiDB-lite"/>
    </source>
</evidence>
<dbReference type="PANTHER" id="PTHR23237">
    <property type="entry name" value="NUCLEOLAR PROTEIN FAMILY A MEMBER 1 SNORNP PROTEIN GAR1"/>
    <property type="match status" value="1"/>
</dbReference>
<keyword evidence="6 8" id="KW-0687">Ribonucleoprotein</keyword>
<dbReference type="GO" id="GO:1990904">
    <property type="term" value="C:ribonucleoprotein complex"/>
    <property type="evidence" value="ECO:0007669"/>
    <property type="project" value="UniProtKB-KW"/>
</dbReference>
<evidence type="ECO:0000256" key="4">
    <source>
        <dbReference type="ARBA" id="ARBA00022884"/>
    </source>
</evidence>
<dbReference type="EMBL" id="JARBJD010000058">
    <property type="protein sequence ID" value="KAK2956201.1"/>
    <property type="molecule type" value="Genomic_DNA"/>
</dbReference>
<comment type="subcellular location">
    <subcellularLocation>
        <location evidence="1 8">Nucleus</location>
        <location evidence="1 8">Nucleolus</location>
    </subcellularLocation>
</comment>
<dbReference type="InterPro" id="IPR009000">
    <property type="entry name" value="Transl_B-barrel_sf"/>
</dbReference>
<comment type="caution">
    <text evidence="10">The sequence shown here is derived from an EMBL/GenBank/DDBJ whole genome shotgun (WGS) entry which is preliminary data.</text>
</comment>
<feature type="compositionally biased region" description="Gly residues" evidence="9">
    <location>
        <begin position="12"/>
        <end position="22"/>
    </location>
</feature>
<sequence>MSYQGSGYRGNSRGGFQGGRGGQRFSNYGGRGYNQDQGPPAELVEMGEFMHPCEEDLVCKVTNDRVPYNNAFIYNEQKAQIGKVDEVLGSFTQIYFSVKPDGAIKSQSFKAGDKFYMSSDKMKDKEAFLAKPGFDLAVVEAEEEEVHQGEDPAVAEASVVDEEEGEGVALEVEEDVVASEVAGVEEEGEEADLEVEDEEDID</sequence>
<comment type="subunit">
    <text evidence="8">Component of the small nucleolar ribonucleoprotein particles containing H/ACA-type snoRNAs (H/ACA snoRNPs).</text>
</comment>
<evidence type="ECO:0000256" key="7">
    <source>
        <dbReference type="ARBA" id="ARBA00038293"/>
    </source>
</evidence>
<organism evidence="10 11">
    <name type="scientific">Blattamonas nauphoetae</name>
    <dbReference type="NCBI Taxonomy" id="2049346"/>
    <lineage>
        <taxon>Eukaryota</taxon>
        <taxon>Metamonada</taxon>
        <taxon>Preaxostyla</taxon>
        <taxon>Oxymonadida</taxon>
        <taxon>Blattamonas</taxon>
    </lineage>
</organism>
<evidence type="ECO:0000256" key="6">
    <source>
        <dbReference type="ARBA" id="ARBA00023274"/>
    </source>
</evidence>
<evidence type="ECO:0000256" key="1">
    <source>
        <dbReference type="ARBA" id="ARBA00004604"/>
    </source>
</evidence>
<keyword evidence="3 8" id="KW-0698">rRNA processing</keyword>
<evidence type="ECO:0000256" key="3">
    <source>
        <dbReference type="ARBA" id="ARBA00022552"/>
    </source>
</evidence>
<feature type="region of interest" description="Disordered" evidence="9">
    <location>
        <begin position="144"/>
        <end position="168"/>
    </location>
</feature>